<keyword evidence="2" id="KW-1185">Reference proteome</keyword>
<sequence>MGKVTSSNPTGGIRIDPNIMVSRDHDRKDSEEIFRNCVMRTILIGFNFIYEDIVDSVSERSFIRFSKMADDRMDGNGLTSADADRRLNVSCSVFQRLWDQF</sequence>
<name>A0A4Y2R7D8_ARAVE</name>
<reference evidence="1 2" key="1">
    <citation type="journal article" date="2019" name="Sci. Rep.">
        <title>Orb-weaving spider Araneus ventricosus genome elucidates the spidroin gene catalogue.</title>
        <authorList>
            <person name="Kono N."/>
            <person name="Nakamura H."/>
            <person name="Ohtoshi R."/>
            <person name="Moran D.A.P."/>
            <person name="Shinohara A."/>
            <person name="Yoshida Y."/>
            <person name="Fujiwara M."/>
            <person name="Mori M."/>
            <person name="Tomita M."/>
            <person name="Arakawa K."/>
        </authorList>
    </citation>
    <scope>NUCLEOTIDE SEQUENCE [LARGE SCALE GENOMIC DNA]</scope>
</reference>
<dbReference type="EMBL" id="BGPR01016032">
    <property type="protein sequence ID" value="GBN71581.1"/>
    <property type="molecule type" value="Genomic_DNA"/>
</dbReference>
<comment type="caution">
    <text evidence="1">The sequence shown here is derived from an EMBL/GenBank/DDBJ whole genome shotgun (WGS) entry which is preliminary data.</text>
</comment>
<evidence type="ECO:0000313" key="2">
    <source>
        <dbReference type="Proteomes" id="UP000499080"/>
    </source>
</evidence>
<accession>A0A4Y2R7D8</accession>
<dbReference type="AlphaFoldDB" id="A0A4Y2R7D8"/>
<protein>
    <submittedName>
        <fullName evidence="1">Uncharacterized protein</fullName>
    </submittedName>
</protein>
<proteinExistence type="predicted"/>
<evidence type="ECO:0000313" key="1">
    <source>
        <dbReference type="EMBL" id="GBN71581.1"/>
    </source>
</evidence>
<gene>
    <name evidence="1" type="ORF">AVEN_142011_1</name>
</gene>
<organism evidence="1 2">
    <name type="scientific">Araneus ventricosus</name>
    <name type="common">Orbweaver spider</name>
    <name type="synonym">Epeira ventricosa</name>
    <dbReference type="NCBI Taxonomy" id="182803"/>
    <lineage>
        <taxon>Eukaryota</taxon>
        <taxon>Metazoa</taxon>
        <taxon>Ecdysozoa</taxon>
        <taxon>Arthropoda</taxon>
        <taxon>Chelicerata</taxon>
        <taxon>Arachnida</taxon>
        <taxon>Araneae</taxon>
        <taxon>Araneomorphae</taxon>
        <taxon>Entelegynae</taxon>
        <taxon>Araneoidea</taxon>
        <taxon>Araneidae</taxon>
        <taxon>Araneus</taxon>
    </lineage>
</organism>
<dbReference type="Proteomes" id="UP000499080">
    <property type="component" value="Unassembled WGS sequence"/>
</dbReference>